<dbReference type="Proteomes" id="UP000274756">
    <property type="component" value="Unassembled WGS sequence"/>
</dbReference>
<dbReference type="AlphaFoldDB" id="A0A0N4ULM9"/>
<reference evidence="4" key="1">
    <citation type="submission" date="2017-02" db="UniProtKB">
        <authorList>
            <consortium name="WormBaseParasite"/>
        </authorList>
    </citation>
    <scope>IDENTIFICATION</scope>
</reference>
<keyword evidence="3" id="KW-1185">Reference proteome</keyword>
<accession>A0A0N4ULM9</accession>
<reference evidence="1 3" key="2">
    <citation type="submission" date="2018-11" db="EMBL/GenBank/DDBJ databases">
        <authorList>
            <consortium name="Pathogen Informatics"/>
        </authorList>
    </citation>
    <scope>NUCLEOTIDE SEQUENCE [LARGE SCALE GENOMIC DNA]</scope>
</reference>
<dbReference type="EMBL" id="UYYG01000070">
    <property type="protein sequence ID" value="VDN52651.1"/>
    <property type="molecule type" value="Genomic_DNA"/>
</dbReference>
<protein>
    <submittedName>
        <fullName evidence="4">Meis_PKNOX_N domain-containing protein</fullName>
    </submittedName>
</protein>
<organism evidence="2 4">
    <name type="scientific">Dracunculus medinensis</name>
    <name type="common">Guinea worm</name>
    <dbReference type="NCBI Taxonomy" id="318479"/>
    <lineage>
        <taxon>Eukaryota</taxon>
        <taxon>Metazoa</taxon>
        <taxon>Ecdysozoa</taxon>
        <taxon>Nematoda</taxon>
        <taxon>Chromadorea</taxon>
        <taxon>Rhabditida</taxon>
        <taxon>Spirurina</taxon>
        <taxon>Dracunculoidea</taxon>
        <taxon>Dracunculidae</taxon>
        <taxon>Dracunculus</taxon>
    </lineage>
</organism>
<name>A0A0N4ULM9_DRAME</name>
<dbReference type="Proteomes" id="UP000038040">
    <property type="component" value="Unplaced"/>
</dbReference>
<sequence>MDAEKLSEEFLQSNASTYSKNEARQKLGGQLLTKFAKRCEAIVSKESRNMENVDNLTKEVEQRVDSFLDLNINDKNLEINDDHQVLRIYFIVLSH</sequence>
<gene>
    <name evidence="1" type="ORF">DME_LOCUS2624</name>
</gene>
<evidence type="ECO:0000313" key="4">
    <source>
        <dbReference type="WBParaSite" id="DME_0000870901-mRNA-1"/>
    </source>
</evidence>
<evidence type="ECO:0000313" key="3">
    <source>
        <dbReference type="Proteomes" id="UP000274756"/>
    </source>
</evidence>
<dbReference type="WBParaSite" id="DME_0000870901-mRNA-1">
    <property type="protein sequence ID" value="DME_0000870901-mRNA-1"/>
    <property type="gene ID" value="DME_0000870901"/>
</dbReference>
<evidence type="ECO:0000313" key="1">
    <source>
        <dbReference type="EMBL" id="VDN52651.1"/>
    </source>
</evidence>
<evidence type="ECO:0000313" key="2">
    <source>
        <dbReference type="Proteomes" id="UP000038040"/>
    </source>
</evidence>
<proteinExistence type="predicted"/>